<name>A0A8H7RMR5_9FUNG</name>
<accession>A0A8H7RMR5</accession>
<keyword evidence="2" id="KW-1185">Reference proteome</keyword>
<gene>
    <name evidence="1" type="ORF">INT47_001225</name>
</gene>
<organism evidence="1 2">
    <name type="scientific">Mucor saturninus</name>
    <dbReference type="NCBI Taxonomy" id="64648"/>
    <lineage>
        <taxon>Eukaryota</taxon>
        <taxon>Fungi</taxon>
        <taxon>Fungi incertae sedis</taxon>
        <taxon>Mucoromycota</taxon>
        <taxon>Mucoromycotina</taxon>
        <taxon>Mucoromycetes</taxon>
        <taxon>Mucorales</taxon>
        <taxon>Mucorineae</taxon>
        <taxon>Mucoraceae</taxon>
        <taxon>Mucor</taxon>
    </lineage>
</organism>
<proteinExistence type="predicted"/>
<dbReference type="EMBL" id="JAEPRD010000002">
    <property type="protein sequence ID" value="KAG2213956.1"/>
    <property type="molecule type" value="Genomic_DNA"/>
</dbReference>
<dbReference type="Proteomes" id="UP000603453">
    <property type="component" value="Unassembled WGS sequence"/>
</dbReference>
<evidence type="ECO:0000313" key="2">
    <source>
        <dbReference type="Proteomes" id="UP000603453"/>
    </source>
</evidence>
<reference evidence="1" key="1">
    <citation type="submission" date="2020-12" db="EMBL/GenBank/DDBJ databases">
        <title>Metabolic potential, ecology and presence of endohyphal bacteria is reflected in genomic diversity of Mucoromycotina.</title>
        <authorList>
            <person name="Muszewska A."/>
            <person name="Okrasinska A."/>
            <person name="Steczkiewicz K."/>
            <person name="Drgas O."/>
            <person name="Orlowska M."/>
            <person name="Perlinska-Lenart U."/>
            <person name="Aleksandrzak-Piekarczyk T."/>
            <person name="Szatraj K."/>
            <person name="Zielenkiewicz U."/>
            <person name="Pilsyk S."/>
            <person name="Malc E."/>
            <person name="Mieczkowski P."/>
            <person name="Kruszewska J.S."/>
            <person name="Biernat P."/>
            <person name="Pawlowska J."/>
        </authorList>
    </citation>
    <scope>NUCLEOTIDE SEQUENCE</scope>
    <source>
        <strain evidence="1">WA0000017839</strain>
    </source>
</reference>
<dbReference type="AlphaFoldDB" id="A0A8H7RMR5"/>
<protein>
    <submittedName>
        <fullName evidence="1">Uncharacterized protein</fullName>
    </submittedName>
</protein>
<evidence type="ECO:0000313" key="1">
    <source>
        <dbReference type="EMBL" id="KAG2213956.1"/>
    </source>
</evidence>
<sequence length="77" mass="8612">MTAKYILSKAEKSTEVLKVERFGKRKADSGLYLPPKKSRTSTDFKSDKNSLYFPPKKTCDIAECSIETGLPLLSVPK</sequence>
<comment type="caution">
    <text evidence="1">The sequence shown here is derived from an EMBL/GenBank/DDBJ whole genome shotgun (WGS) entry which is preliminary data.</text>
</comment>